<organism evidence="1">
    <name type="scientific">Rhizophora mucronata</name>
    <name type="common">Asiatic mangrove</name>
    <dbReference type="NCBI Taxonomy" id="61149"/>
    <lineage>
        <taxon>Eukaryota</taxon>
        <taxon>Viridiplantae</taxon>
        <taxon>Streptophyta</taxon>
        <taxon>Embryophyta</taxon>
        <taxon>Tracheophyta</taxon>
        <taxon>Spermatophyta</taxon>
        <taxon>Magnoliopsida</taxon>
        <taxon>eudicotyledons</taxon>
        <taxon>Gunneridae</taxon>
        <taxon>Pentapetalae</taxon>
        <taxon>rosids</taxon>
        <taxon>fabids</taxon>
        <taxon>Malpighiales</taxon>
        <taxon>Rhizophoraceae</taxon>
        <taxon>Rhizophora</taxon>
    </lineage>
</organism>
<sequence length="16" mass="2070">MIKEEPDRIRSQRLWI</sequence>
<accession>A0A2P2Q2A6</accession>
<name>A0A2P2Q2A6_RHIMU</name>
<protein>
    <submittedName>
        <fullName evidence="1">Uncharacterized protein</fullName>
    </submittedName>
</protein>
<dbReference type="EMBL" id="GGEC01080636">
    <property type="protein sequence ID" value="MBX61120.1"/>
    <property type="molecule type" value="Transcribed_RNA"/>
</dbReference>
<proteinExistence type="predicted"/>
<reference evidence="1" key="1">
    <citation type="submission" date="2018-02" db="EMBL/GenBank/DDBJ databases">
        <title>Rhizophora mucronata_Transcriptome.</title>
        <authorList>
            <person name="Meera S.P."/>
            <person name="Sreeshan A."/>
            <person name="Augustine A."/>
        </authorList>
    </citation>
    <scope>NUCLEOTIDE SEQUENCE</scope>
    <source>
        <tissue evidence="1">Leaf</tissue>
    </source>
</reference>
<dbReference type="AlphaFoldDB" id="A0A2P2Q2A6"/>
<evidence type="ECO:0000313" key="1">
    <source>
        <dbReference type="EMBL" id="MBX61120.1"/>
    </source>
</evidence>